<dbReference type="InterPro" id="IPR036291">
    <property type="entry name" value="NAD(P)-bd_dom_sf"/>
</dbReference>
<feature type="domain" description="NAD-dependent epimerase/dehydratase" evidence="1">
    <location>
        <begin position="7"/>
        <end position="245"/>
    </location>
</feature>
<gene>
    <name evidence="2" type="ORF">KL86APRO_11442</name>
</gene>
<dbReference type="SUPFAM" id="SSF51735">
    <property type="entry name" value="NAD(P)-binding Rossmann-fold domains"/>
    <property type="match status" value="1"/>
</dbReference>
<dbReference type="EMBL" id="FLUO01000001">
    <property type="protein sequence ID" value="SBW01493.1"/>
    <property type="molecule type" value="Genomic_DNA"/>
</dbReference>
<sequence>MLQGKKILVAGGGGFVGANLILRLLKEGARVRATTHVHAPRIAAPEVEWMAADLRNPEDCARACAGMEMVVMAAANTQGAAVIRTNPMSHVTPNVPMNTYMLDAAYQARVERFLFISSGAAYPDTGERAVTEPEMFDGPPHPVYHAVAWMKRYAEILCETYATRIKEPMPCVVVRPSNIYGPYDKYDFATSHVTAAQLRRVAERHRPIEVWGTGADVRDLIYVDDFIEGLVRALSVGMPYLAVNICSGLGVSVREILETALAVDGYADAEVRYDPSKPSTIPVRRMDNALAKEILGFVAETSLEEGFRRTLAWMRATPGVIAG</sequence>
<proteinExistence type="predicted"/>
<evidence type="ECO:0000313" key="2">
    <source>
        <dbReference type="EMBL" id="SBW01493.1"/>
    </source>
</evidence>
<dbReference type="Gene3D" id="3.90.25.10">
    <property type="entry name" value="UDP-galactose 4-epimerase, domain 1"/>
    <property type="match status" value="1"/>
</dbReference>
<dbReference type="GO" id="GO:0050577">
    <property type="term" value="F:GDP-L-fucose synthase activity"/>
    <property type="evidence" value="ECO:0007669"/>
    <property type="project" value="TreeGrafter"/>
</dbReference>
<reference evidence="2" key="1">
    <citation type="submission" date="2016-04" db="EMBL/GenBank/DDBJ databases">
        <authorList>
            <person name="Evans L.H."/>
            <person name="Alamgir A."/>
            <person name="Owens N."/>
            <person name="Weber N.D."/>
            <person name="Virtaneva K."/>
            <person name="Barbian K."/>
            <person name="Babar A."/>
            <person name="Rosenke K."/>
        </authorList>
    </citation>
    <scope>NUCLEOTIDE SEQUENCE</scope>
    <source>
        <strain evidence="2">86</strain>
    </source>
</reference>
<accession>A0A212JPX3</accession>
<dbReference type="Gene3D" id="3.40.50.720">
    <property type="entry name" value="NAD(P)-binding Rossmann-like Domain"/>
    <property type="match status" value="1"/>
</dbReference>
<organism evidence="2">
    <name type="scientific">uncultured Alphaproteobacteria bacterium</name>
    <dbReference type="NCBI Taxonomy" id="91750"/>
    <lineage>
        <taxon>Bacteria</taxon>
        <taxon>Pseudomonadati</taxon>
        <taxon>Pseudomonadota</taxon>
        <taxon>Alphaproteobacteria</taxon>
        <taxon>environmental samples</taxon>
    </lineage>
</organism>
<name>A0A212JPX3_9PROT</name>
<dbReference type="AlphaFoldDB" id="A0A212JPX3"/>
<evidence type="ECO:0000259" key="1">
    <source>
        <dbReference type="Pfam" id="PF01370"/>
    </source>
</evidence>
<dbReference type="InterPro" id="IPR001509">
    <property type="entry name" value="Epimerase_deHydtase"/>
</dbReference>
<dbReference type="PANTHER" id="PTHR43238:SF1">
    <property type="entry name" value="GDP-L-FUCOSE SYNTHASE"/>
    <property type="match status" value="1"/>
</dbReference>
<dbReference type="PANTHER" id="PTHR43238">
    <property type="entry name" value="GDP-L-FUCOSE SYNTHASE"/>
    <property type="match status" value="1"/>
</dbReference>
<dbReference type="Pfam" id="PF01370">
    <property type="entry name" value="Epimerase"/>
    <property type="match status" value="1"/>
</dbReference>
<protein>
    <recommendedName>
        <fullName evidence="1">NAD-dependent epimerase/dehydratase domain-containing protein</fullName>
    </recommendedName>
</protein>